<dbReference type="InterPro" id="IPR013321">
    <property type="entry name" value="Arc_rbn_hlx_hlx"/>
</dbReference>
<dbReference type="Gene3D" id="1.10.1220.10">
    <property type="entry name" value="Met repressor-like"/>
    <property type="match status" value="1"/>
</dbReference>
<dbReference type="EMBL" id="ASWJ01000003">
    <property type="protein sequence ID" value="EOW87530.1"/>
    <property type="molecule type" value="Genomic_DNA"/>
</dbReference>
<gene>
    <name evidence="1" type="ORF">I568_00574</name>
</gene>
<dbReference type="STRING" id="1121865.OMW_00630"/>
<dbReference type="OrthoDB" id="10009841at2"/>
<comment type="caution">
    <text evidence="1">The sequence shown here is derived from an EMBL/GenBank/DDBJ whole genome shotgun (WGS) entry which is preliminary data.</text>
</comment>
<protein>
    <submittedName>
        <fullName evidence="1">Uncharacterized protein</fullName>
    </submittedName>
</protein>
<dbReference type="RefSeq" id="WP_016182793.1">
    <property type="nucleotide sequence ID" value="NZ_JXKI01000006.1"/>
</dbReference>
<dbReference type="AlphaFoldDB" id="S0KIA0"/>
<proteinExistence type="predicted"/>
<evidence type="ECO:0000313" key="2">
    <source>
        <dbReference type="Proteomes" id="UP000014113"/>
    </source>
</evidence>
<reference evidence="1 2" key="1">
    <citation type="submission" date="2013-03" db="EMBL/GenBank/DDBJ databases">
        <title>The Genome Sequence of Enterococcus columbae ATCC_51263 (PacBio/Illumina hybrid assembly).</title>
        <authorList>
            <consortium name="The Broad Institute Genomics Platform"/>
            <consortium name="The Broad Institute Genome Sequencing Center for Infectious Disease"/>
            <person name="Earl A."/>
            <person name="Russ C."/>
            <person name="Gilmore M."/>
            <person name="Surin D."/>
            <person name="Walker B."/>
            <person name="Young S."/>
            <person name="Zeng Q."/>
            <person name="Gargeya S."/>
            <person name="Fitzgerald M."/>
            <person name="Haas B."/>
            <person name="Abouelleil A."/>
            <person name="Allen A.W."/>
            <person name="Alvarado L."/>
            <person name="Arachchi H.M."/>
            <person name="Berlin A.M."/>
            <person name="Chapman S.B."/>
            <person name="Gainer-Dewar J."/>
            <person name="Goldberg J."/>
            <person name="Griggs A."/>
            <person name="Gujja S."/>
            <person name="Hansen M."/>
            <person name="Howarth C."/>
            <person name="Imamovic A."/>
            <person name="Ireland A."/>
            <person name="Larimer J."/>
            <person name="McCowan C."/>
            <person name="Murphy C."/>
            <person name="Pearson M."/>
            <person name="Poon T.W."/>
            <person name="Priest M."/>
            <person name="Roberts A."/>
            <person name="Saif S."/>
            <person name="Shea T."/>
            <person name="Sisk P."/>
            <person name="Sykes S."/>
            <person name="Wortman J."/>
            <person name="Nusbaum C."/>
            <person name="Birren B."/>
        </authorList>
    </citation>
    <scope>NUCLEOTIDE SEQUENCE [LARGE SCALE GENOMIC DNA]</scope>
    <source>
        <strain evidence="1 2">ATCC 51263</strain>
    </source>
</reference>
<name>S0KIA0_9ENTE</name>
<dbReference type="Proteomes" id="UP000014113">
    <property type="component" value="Unassembled WGS sequence"/>
</dbReference>
<sequence length="95" mass="11283">MATIKVRDVDEIALKKFDKFCKQQGKSRAEMIRQYIQQSYQSYESFELEIRMKSLIYDILKHLDLNTQALMLLTKSAVVLEKEMEKDDTFEHSTE</sequence>
<organism evidence="1 2">
    <name type="scientific">Enterococcus columbae DSM 7374 = ATCC 51263</name>
    <dbReference type="NCBI Taxonomy" id="1121865"/>
    <lineage>
        <taxon>Bacteria</taxon>
        <taxon>Bacillati</taxon>
        <taxon>Bacillota</taxon>
        <taxon>Bacilli</taxon>
        <taxon>Lactobacillales</taxon>
        <taxon>Enterococcaceae</taxon>
        <taxon>Enterococcus</taxon>
    </lineage>
</organism>
<keyword evidence="2" id="KW-1185">Reference proteome</keyword>
<accession>S0KIA0</accession>
<dbReference type="GO" id="GO:0006355">
    <property type="term" value="P:regulation of DNA-templated transcription"/>
    <property type="evidence" value="ECO:0007669"/>
    <property type="project" value="InterPro"/>
</dbReference>
<dbReference type="PATRIC" id="fig|1121865.3.peg.621"/>
<evidence type="ECO:0000313" key="1">
    <source>
        <dbReference type="EMBL" id="EOW87530.1"/>
    </source>
</evidence>